<evidence type="ECO:0000256" key="4">
    <source>
        <dbReference type="ARBA" id="ARBA00022692"/>
    </source>
</evidence>
<evidence type="ECO:0000313" key="10">
    <source>
        <dbReference type="EMBL" id="RZU49308.1"/>
    </source>
</evidence>
<feature type="transmembrane region" description="Helical" evidence="7">
    <location>
        <begin position="312"/>
        <end position="335"/>
    </location>
</feature>
<protein>
    <submittedName>
        <fullName evidence="10">Peptide/nickel transport system permease protein</fullName>
    </submittedName>
</protein>
<dbReference type="InterPro" id="IPR050366">
    <property type="entry name" value="BP-dependent_transpt_permease"/>
</dbReference>
<evidence type="ECO:0000256" key="1">
    <source>
        <dbReference type="ARBA" id="ARBA00004651"/>
    </source>
</evidence>
<dbReference type="InterPro" id="IPR035906">
    <property type="entry name" value="MetI-like_sf"/>
</dbReference>
<keyword evidence="6 7" id="KW-0472">Membrane</keyword>
<dbReference type="EMBL" id="SHKY01000001">
    <property type="protein sequence ID" value="RZU49308.1"/>
    <property type="molecule type" value="Genomic_DNA"/>
</dbReference>
<sequence length="345" mass="37167">MEPMIEEADLTRTGLPSGSGPTSAANSATEKKTGKTRGKSPTGIALARLRKDKVAVVCASIFIFFVLIAIFAPLLAKLEGQDPTTYHLDLIDDYGFPTIGPTSEHWFGVEPRTGRDLFARFVYGARPSLLVAGTVTIVTTIVGVIVGLITGFLGGWIDRTLSWVIDFVLSLPYLLFAIAVPAALLAVFIGADAENASAEDVATVRFYSLIIVLSFFGWASLARLIRGEVLSLREREFISAAKVLGVPTRKVLFKELLPNLVAPIVISVSMALPSYIVTEAGLTFLGVGLSEPTPSWGLTIAAAQNFYRADPLYLWIPVLAITILVLALSLLGDAVRDAFDPRTRR</sequence>
<proteinExistence type="inferred from homology"/>
<dbReference type="Gene3D" id="1.10.3720.10">
    <property type="entry name" value="MetI-like"/>
    <property type="match status" value="1"/>
</dbReference>
<feature type="transmembrane region" description="Helical" evidence="7">
    <location>
        <begin position="256"/>
        <end position="276"/>
    </location>
</feature>
<feature type="transmembrane region" description="Helical" evidence="7">
    <location>
        <begin position="129"/>
        <end position="155"/>
    </location>
</feature>
<dbReference type="InterPro" id="IPR000515">
    <property type="entry name" value="MetI-like"/>
</dbReference>
<reference evidence="10 11" key="1">
    <citation type="submission" date="2019-02" db="EMBL/GenBank/DDBJ databases">
        <title>Sequencing the genomes of 1000 actinobacteria strains.</title>
        <authorList>
            <person name="Klenk H.-P."/>
        </authorList>
    </citation>
    <scope>NUCLEOTIDE SEQUENCE [LARGE SCALE GENOMIC DNA]</scope>
    <source>
        <strain evidence="10 11">DSM 45162</strain>
    </source>
</reference>
<comment type="subcellular location">
    <subcellularLocation>
        <location evidence="1 7">Cell membrane</location>
        <topology evidence="1 7">Multi-pass membrane protein</topology>
    </subcellularLocation>
</comment>
<keyword evidence="11" id="KW-1185">Reference proteome</keyword>
<evidence type="ECO:0000256" key="7">
    <source>
        <dbReference type="RuleBase" id="RU363032"/>
    </source>
</evidence>
<dbReference type="Pfam" id="PF12911">
    <property type="entry name" value="OppC_N"/>
    <property type="match status" value="1"/>
</dbReference>
<dbReference type="GO" id="GO:0005886">
    <property type="term" value="C:plasma membrane"/>
    <property type="evidence" value="ECO:0007669"/>
    <property type="project" value="UniProtKB-SubCell"/>
</dbReference>
<dbReference type="PANTHER" id="PTHR43386:SF1">
    <property type="entry name" value="D,D-DIPEPTIDE TRANSPORT SYSTEM PERMEASE PROTEIN DDPC-RELATED"/>
    <property type="match status" value="1"/>
</dbReference>
<dbReference type="Pfam" id="PF00528">
    <property type="entry name" value="BPD_transp_1"/>
    <property type="match status" value="1"/>
</dbReference>
<dbReference type="AlphaFoldDB" id="A0A4Q7ZF36"/>
<feature type="transmembrane region" description="Helical" evidence="7">
    <location>
        <begin position="206"/>
        <end position="225"/>
    </location>
</feature>
<evidence type="ECO:0000256" key="3">
    <source>
        <dbReference type="ARBA" id="ARBA00022475"/>
    </source>
</evidence>
<dbReference type="PROSITE" id="PS50928">
    <property type="entry name" value="ABC_TM1"/>
    <property type="match status" value="1"/>
</dbReference>
<keyword evidence="4 7" id="KW-0812">Transmembrane</keyword>
<dbReference type="GO" id="GO:0055085">
    <property type="term" value="P:transmembrane transport"/>
    <property type="evidence" value="ECO:0007669"/>
    <property type="project" value="InterPro"/>
</dbReference>
<evidence type="ECO:0000256" key="8">
    <source>
        <dbReference type="SAM" id="MobiDB-lite"/>
    </source>
</evidence>
<dbReference type="CDD" id="cd06261">
    <property type="entry name" value="TM_PBP2"/>
    <property type="match status" value="1"/>
</dbReference>
<organism evidence="10 11">
    <name type="scientific">Krasilnikovia cinnamomea</name>
    <dbReference type="NCBI Taxonomy" id="349313"/>
    <lineage>
        <taxon>Bacteria</taxon>
        <taxon>Bacillati</taxon>
        <taxon>Actinomycetota</taxon>
        <taxon>Actinomycetes</taxon>
        <taxon>Micromonosporales</taxon>
        <taxon>Micromonosporaceae</taxon>
        <taxon>Krasilnikovia</taxon>
    </lineage>
</organism>
<feature type="compositionally biased region" description="Polar residues" evidence="8">
    <location>
        <begin position="14"/>
        <end position="28"/>
    </location>
</feature>
<evidence type="ECO:0000256" key="2">
    <source>
        <dbReference type="ARBA" id="ARBA00022448"/>
    </source>
</evidence>
<keyword evidence="2 7" id="KW-0813">Transport</keyword>
<evidence type="ECO:0000256" key="5">
    <source>
        <dbReference type="ARBA" id="ARBA00022989"/>
    </source>
</evidence>
<keyword evidence="5 7" id="KW-1133">Transmembrane helix</keyword>
<accession>A0A4Q7ZF36</accession>
<feature type="transmembrane region" description="Helical" evidence="7">
    <location>
        <begin position="54"/>
        <end position="76"/>
    </location>
</feature>
<gene>
    <name evidence="10" type="ORF">EV385_1050</name>
</gene>
<feature type="transmembrane region" description="Helical" evidence="7">
    <location>
        <begin position="167"/>
        <end position="191"/>
    </location>
</feature>
<name>A0A4Q7ZF36_9ACTN</name>
<comment type="caution">
    <text evidence="10">The sequence shown here is derived from an EMBL/GenBank/DDBJ whole genome shotgun (WGS) entry which is preliminary data.</text>
</comment>
<feature type="region of interest" description="Disordered" evidence="8">
    <location>
        <begin position="1"/>
        <end position="40"/>
    </location>
</feature>
<dbReference type="Proteomes" id="UP000292564">
    <property type="component" value="Unassembled WGS sequence"/>
</dbReference>
<dbReference type="SUPFAM" id="SSF161098">
    <property type="entry name" value="MetI-like"/>
    <property type="match status" value="1"/>
</dbReference>
<evidence type="ECO:0000313" key="11">
    <source>
        <dbReference type="Proteomes" id="UP000292564"/>
    </source>
</evidence>
<evidence type="ECO:0000259" key="9">
    <source>
        <dbReference type="PROSITE" id="PS50928"/>
    </source>
</evidence>
<keyword evidence="3" id="KW-1003">Cell membrane</keyword>
<dbReference type="InterPro" id="IPR025966">
    <property type="entry name" value="OppC_N"/>
</dbReference>
<comment type="similarity">
    <text evidence="7">Belongs to the binding-protein-dependent transport system permease family.</text>
</comment>
<feature type="domain" description="ABC transmembrane type-1" evidence="9">
    <location>
        <begin position="125"/>
        <end position="332"/>
    </location>
</feature>
<dbReference type="PANTHER" id="PTHR43386">
    <property type="entry name" value="OLIGOPEPTIDE TRANSPORT SYSTEM PERMEASE PROTEIN APPC"/>
    <property type="match status" value="1"/>
</dbReference>
<evidence type="ECO:0000256" key="6">
    <source>
        <dbReference type="ARBA" id="ARBA00023136"/>
    </source>
</evidence>